<dbReference type="GO" id="GO:0047429">
    <property type="term" value="F:nucleoside triphosphate diphosphatase activity"/>
    <property type="evidence" value="ECO:0007669"/>
    <property type="project" value="InterPro"/>
</dbReference>
<dbReference type="EMBL" id="LBVO01000004">
    <property type="protein sequence ID" value="KKQ90507.1"/>
    <property type="molecule type" value="Genomic_DNA"/>
</dbReference>
<proteinExistence type="inferred from homology"/>
<dbReference type="CDD" id="cd00515">
    <property type="entry name" value="HAM1"/>
    <property type="match status" value="1"/>
</dbReference>
<organism evidence="3 4">
    <name type="scientific">Berkelbacteria bacterium GW2011_GWA2_38_9</name>
    <dbReference type="NCBI Taxonomy" id="1618334"/>
    <lineage>
        <taxon>Bacteria</taxon>
        <taxon>Candidatus Berkelbacteria</taxon>
    </lineage>
</organism>
<protein>
    <submittedName>
        <fullName evidence="3">Ham1 family protein</fullName>
    </submittedName>
</protein>
<evidence type="ECO:0000313" key="3">
    <source>
        <dbReference type="EMBL" id="KKQ90507.1"/>
    </source>
</evidence>
<dbReference type="Proteomes" id="UP000033934">
    <property type="component" value="Unassembled WGS sequence"/>
</dbReference>
<evidence type="ECO:0000313" key="4">
    <source>
        <dbReference type="Proteomes" id="UP000033934"/>
    </source>
</evidence>
<comment type="similarity">
    <text evidence="1">Belongs to the HAM1 NTPase family.</text>
</comment>
<evidence type="ECO:0000256" key="1">
    <source>
        <dbReference type="ARBA" id="ARBA00008023"/>
    </source>
</evidence>
<dbReference type="AlphaFoldDB" id="A0A0G0LHG8"/>
<reference evidence="3 4" key="1">
    <citation type="journal article" date="2015" name="Nature">
        <title>rRNA introns, odd ribosomes, and small enigmatic genomes across a large radiation of phyla.</title>
        <authorList>
            <person name="Brown C.T."/>
            <person name="Hug L.A."/>
            <person name="Thomas B.C."/>
            <person name="Sharon I."/>
            <person name="Castelle C.J."/>
            <person name="Singh A."/>
            <person name="Wilkins M.J."/>
            <person name="Williams K.H."/>
            <person name="Banfield J.F."/>
        </authorList>
    </citation>
    <scope>NUCLEOTIDE SEQUENCE [LARGE SCALE GENOMIC DNA]</scope>
</reference>
<dbReference type="GO" id="GO:0005737">
    <property type="term" value="C:cytoplasm"/>
    <property type="evidence" value="ECO:0007669"/>
    <property type="project" value="TreeGrafter"/>
</dbReference>
<name>A0A0G0LHG8_9BACT</name>
<dbReference type="InterPro" id="IPR002637">
    <property type="entry name" value="RdgB/HAM1"/>
</dbReference>
<dbReference type="Gene3D" id="3.90.950.10">
    <property type="match status" value="1"/>
</dbReference>
<dbReference type="SUPFAM" id="SSF52972">
    <property type="entry name" value="ITPase-like"/>
    <property type="match status" value="1"/>
</dbReference>
<accession>A0A0G0LHG8</accession>
<dbReference type="InterPro" id="IPR029001">
    <property type="entry name" value="ITPase-like_fam"/>
</dbReference>
<sequence length="177" mass="20551">MSYFITGNKNKFQEAKLIIPQLEQLDIDLPEIQEIDPQKVIEAKLKEAGQHHDGQLIVEDTGLYIKCLDGLPGPLIKWFHKTVGYPKLAELVFKYPDHQAEAKAVIGYFDQTNIRFFEGVISGQIVLPRGETNFGWDIIFQPDRFDKTFAEMTIEEKNKISHRRLAFEKLKEYLRAR</sequence>
<keyword evidence="2" id="KW-0378">Hydrolase</keyword>
<dbReference type="PANTHER" id="PTHR11067:SF9">
    <property type="entry name" value="INOSINE TRIPHOSPHATE PYROPHOSPHATASE"/>
    <property type="match status" value="1"/>
</dbReference>
<comment type="caution">
    <text evidence="3">The sequence shown here is derived from an EMBL/GenBank/DDBJ whole genome shotgun (WGS) entry which is preliminary data.</text>
</comment>
<gene>
    <name evidence="3" type="ORF">UT11_C0004G0009</name>
</gene>
<dbReference type="PANTHER" id="PTHR11067">
    <property type="entry name" value="INOSINE TRIPHOSPHATE PYROPHOSPHATASE/HAM1 PROTEIN"/>
    <property type="match status" value="1"/>
</dbReference>
<evidence type="ECO:0000256" key="2">
    <source>
        <dbReference type="ARBA" id="ARBA00022801"/>
    </source>
</evidence>
<dbReference type="GO" id="GO:0009143">
    <property type="term" value="P:nucleoside triphosphate catabolic process"/>
    <property type="evidence" value="ECO:0007669"/>
    <property type="project" value="InterPro"/>
</dbReference>
<dbReference type="Pfam" id="PF01725">
    <property type="entry name" value="Ham1p_like"/>
    <property type="match status" value="1"/>
</dbReference>